<dbReference type="Proteomes" id="UP000799755">
    <property type="component" value="Unassembled WGS sequence"/>
</dbReference>
<name>A0ACB6QTU6_9PLEO</name>
<gene>
    <name evidence="1" type="ORF">BDR25DRAFT_314645</name>
</gene>
<keyword evidence="2" id="KW-1185">Reference proteome</keyword>
<dbReference type="EMBL" id="MU003508">
    <property type="protein sequence ID" value="KAF2470449.1"/>
    <property type="molecule type" value="Genomic_DNA"/>
</dbReference>
<proteinExistence type="predicted"/>
<protein>
    <submittedName>
        <fullName evidence="1">General substrate transporter</fullName>
    </submittedName>
</protein>
<reference evidence="1" key="1">
    <citation type="journal article" date="2020" name="Stud. Mycol.">
        <title>101 Dothideomycetes genomes: a test case for predicting lifestyles and emergence of pathogens.</title>
        <authorList>
            <person name="Haridas S."/>
            <person name="Albert R."/>
            <person name="Binder M."/>
            <person name="Bloem J."/>
            <person name="Labutti K."/>
            <person name="Salamov A."/>
            <person name="Andreopoulos B."/>
            <person name="Baker S."/>
            <person name="Barry K."/>
            <person name="Bills G."/>
            <person name="Bluhm B."/>
            <person name="Cannon C."/>
            <person name="Castanera R."/>
            <person name="Culley D."/>
            <person name="Daum C."/>
            <person name="Ezra D."/>
            <person name="Gonzalez J."/>
            <person name="Henrissat B."/>
            <person name="Kuo A."/>
            <person name="Liang C."/>
            <person name="Lipzen A."/>
            <person name="Lutzoni F."/>
            <person name="Magnuson J."/>
            <person name="Mondo S."/>
            <person name="Nolan M."/>
            <person name="Ohm R."/>
            <person name="Pangilinan J."/>
            <person name="Park H.-J."/>
            <person name="Ramirez L."/>
            <person name="Alfaro M."/>
            <person name="Sun H."/>
            <person name="Tritt A."/>
            <person name="Yoshinaga Y."/>
            <person name="Zwiers L.-H."/>
            <person name="Turgeon B."/>
            <person name="Goodwin S."/>
            <person name="Spatafora J."/>
            <person name="Crous P."/>
            <person name="Grigoriev I."/>
        </authorList>
    </citation>
    <scope>NUCLEOTIDE SEQUENCE</scope>
    <source>
        <strain evidence="1">ATCC 200398</strain>
    </source>
</reference>
<evidence type="ECO:0000313" key="1">
    <source>
        <dbReference type="EMBL" id="KAF2470449.1"/>
    </source>
</evidence>
<evidence type="ECO:0000313" key="2">
    <source>
        <dbReference type="Proteomes" id="UP000799755"/>
    </source>
</evidence>
<sequence>MSNPILHQEVVDLHHDNKACTTREPYGPSGFRGLFSSYYVALCASFATLGGLLFGYDQGVVSVTLVMEQFLHVFPRVSETASGAGFWKGLMTAMLELGALLGALNQGWLADKISRKYSIVVGVAIFTVGSILQTAAVQYSMLTVGRLIGGVGIGMLSMVAPLYISEIAPPEIRGALLVLEEFSIVLGIVIAFWITYGTRYIGSEWAWRLPFLIQMIPGLILGVGILFLPFSPRWLSSKGRDQEALENLANLRQLPTTDSRVQQEWCEIRAEVAFKQEMGCWRRTLVGCGIMFFQQFVGINALIYYSPSLFKTLGQDYEMQLILSGVINVTQLVGVATSLWTMDRFGRRPLLLIGAALMFISHLIIAVLVGKFGGRWADYAAEGWVAVAFLFFYMFSFGATWGPVPWAMPSEIFPSSLRAKGVALSTCSNWINNFIIGLITPPLVQNTGYGAYTFFAVFCLLALVFTFFLVPETNGRSLEQMDAVFKDVSSEAEETRRARIEQEIVEGKRDTLVGQP</sequence>
<organism evidence="1 2">
    <name type="scientific">Lindgomyces ingoldianus</name>
    <dbReference type="NCBI Taxonomy" id="673940"/>
    <lineage>
        <taxon>Eukaryota</taxon>
        <taxon>Fungi</taxon>
        <taxon>Dikarya</taxon>
        <taxon>Ascomycota</taxon>
        <taxon>Pezizomycotina</taxon>
        <taxon>Dothideomycetes</taxon>
        <taxon>Pleosporomycetidae</taxon>
        <taxon>Pleosporales</taxon>
        <taxon>Lindgomycetaceae</taxon>
        <taxon>Lindgomyces</taxon>
    </lineage>
</organism>
<comment type="caution">
    <text evidence="1">The sequence shown here is derived from an EMBL/GenBank/DDBJ whole genome shotgun (WGS) entry which is preliminary data.</text>
</comment>
<accession>A0ACB6QTU6</accession>